<dbReference type="eggNOG" id="KOG0284">
    <property type="taxonomic scope" value="Eukaryota"/>
</dbReference>
<protein>
    <submittedName>
        <fullName evidence="1">Uncharacterized protein</fullName>
    </submittedName>
</protein>
<dbReference type="SUPFAM" id="SSF50978">
    <property type="entry name" value="WD40 repeat-like"/>
    <property type="match status" value="1"/>
</dbReference>
<sequence>MTVSTSETMPWEDVKLAQNDSNTGLLNGLNTPPQTFAEKGEKMDTEDISGNGIGSEGVNSPQIHSAVTVGSANEARTSQSPVPGDTIRSGYSRKYANRHGPGYGNNVNAQRAVFDGKRMRKAIQRRTVDFNCSIGKYQQDRIWIRDQRSMKLLRPKADFIINLLPPSAYLHNPVNAVATKYVHTSTNKNRYPVNVVRWTPEGRRLITGLSSGEFTLWNGLTFNFETILQVFTKFYHYFFSYLCVLFREVCLVEIKFQLMKNEESRKFSAISFSYDVTLFTNFNKFNKKKIINPNITCLFSTMKFHKYMEEFAL</sequence>
<dbReference type="HOGENOM" id="CLU_888876_0_0_1"/>
<dbReference type="GO" id="GO:0031124">
    <property type="term" value="P:mRNA 3'-end processing"/>
    <property type="evidence" value="ECO:0007669"/>
    <property type="project" value="InterPro"/>
</dbReference>
<dbReference type="VEuPathDB" id="FungiDB:RhiirFUN_001510"/>
<dbReference type="InterPro" id="IPR045245">
    <property type="entry name" value="Pfs2-like"/>
</dbReference>
<proteinExistence type="predicted"/>
<reference evidence="1" key="1">
    <citation type="submission" date="2013-07" db="EMBL/GenBank/DDBJ databases">
        <title>The genome of an arbuscular mycorrhizal fungus provides insights into the evolution of the oldest plant symbiosis.</title>
        <authorList>
            <consortium name="DOE Joint Genome Institute"/>
            <person name="Tisserant E."/>
            <person name="Malbreil M."/>
            <person name="Kuo A."/>
            <person name="Kohler A."/>
            <person name="Symeonidi A."/>
            <person name="Balestrini R."/>
            <person name="Charron P."/>
            <person name="Duensing N."/>
            <person name="Frei-dit-Frey N."/>
            <person name="Gianinazzi-Pearson V."/>
            <person name="Gilbert B."/>
            <person name="Handa Y."/>
            <person name="Hijri M."/>
            <person name="Kaul R."/>
            <person name="Kawaguchi M."/>
            <person name="Krajinski F."/>
            <person name="Lammers P."/>
            <person name="Lapierre D."/>
            <person name="Masclaux F.G."/>
            <person name="Murat C."/>
            <person name="Morin E."/>
            <person name="Ndikumana S."/>
            <person name="Pagni M."/>
            <person name="Petitpierre D."/>
            <person name="Requena N."/>
            <person name="Rosikiewicz P."/>
            <person name="Riley R."/>
            <person name="Saito K."/>
            <person name="San Clemente H."/>
            <person name="Shapiro H."/>
            <person name="van Tuinen D."/>
            <person name="Becard G."/>
            <person name="Bonfante P."/>
            <person name="Paszkowski U."/>
            <person name="Shachar-Hill Y."/>
            <person name="Young J.P."/>
            <person name="Sanders I.R."/>
            <person name="Henrissat B."/>
            <person name="Rensing S.A."/>
            <person name="Grigoriev I.V."/>
            <person name="Corradi N."/>
            <person name="Roux C."/>
            <person name="Martin F."/>
        </authorList>
    </citation>
    <scope>NUCLEOTIDE SEQUENCE</scope>
    <source>
        <strain evidence="1">DAOM 197198</strain>
    </source>
</reference>
<gene>
    <name evidence="1" type="ORF">GLOINDRAFT_346912</name>
</gene>
<evidence type="ECO:0000313" key="1">
    <source>
        <dbReference type="EMBL" id="ESA13519.1"/>
    </source>
</evidence>
<dbReference type="GO" id="GO:0005847">
    <property type="term" value="C:mRNA cleavage and polyadenylation specificity factor complex"/>
    <property type="evidence" value="ECO:0007669"/>
    <property type="project" value="TreeGrafter"/>
</dbReference>
<dbReference type="InterPro" id="IPR036322">
    <property type="entry name" value="WD40_repeat_dom_sf"/>
</dbReference>
<accession>U9TZF7</accession>
<dbReference type="EMBL" id="KI283823">
    <property type="protein sequence ID" value="ESA13519.1"/>
    <property type="molecule type" value="Genomic_DNA"/>
</dbReference>
<organism evidence="1">
    <name type="scientific">Rhizophagus irregularis (strain DAOM 181602 / DAOM 197198 / MUCL 43194)</name>
    <name type="common">Arbuscular mycorrhizal fungus</name>
    <name type="synonym">Glomus intraradices</name>
    <dbReference type="NCBI Taxonomy" id="747089"/>
    <lineage>
        <taxon>Eukaryota</taxon>
        <taxon>Fungi</taxon>
        <taxon>Fungi incertae sedis</taxon>
        <taxon>Mucoromycota</taxon>
        <taxon>Glomeromycotina</taxon>
        <taxon>Glomeromycetes</taxon>
        <taxon>Glomerales</taxon>
        <taxon>Glomeraceae</taxon>
        <taxon>Rhizophagus</taxon>
    </lineage>
</organism>
<name>U9TZF7_RHIID</name>
<dbReference type="PANTHER" id="PTHR22836:SF0">
    <property type="entry name" value="PRE-MRNA 3' END PROCESSING PROTEIN WDR33"/>
    <property type="match status" value="1"/>
</dbReference>
<dbReference type="PANTHER" id="PTHR22836">
    <property type="entry name" value="WD40 REPEAT PROTEIN"/>
    <property type="match status" value="1"/>
</dbReference>
<dbReference type="AlphaFoldDB" id="U9TZF7"/>